<dbReference type="Gene3D" id="3.10.180.10">
    <property type="entry name" value="2,3-Dihydroxybiphenyl 1,2-Dioxygenase, domain 1"/>
    <property type="match status" value="1"/>
</dbReference>
<dbReference type="InterPro" id="IPR029068">
    <property type="entry name" value="Glyas_Bleomycin-R_OHBP_Dase"/>
</dbReference>
<evidence type="ECO:0000313" key="2">
    <source>
        <dbReference type="EMBL" id="QSF45649.1"/>
    </source>
</evidence>
<gene>
    <name evidence="2" type="ORF">JRJ22_03035</name>
</gene>
<dbReference type="SUPFAM" id="SSF54593">
    <property type="entry name" value="Glyoxalase/Bleomycin resistance protein/Dihydroxybiphenyl dioxygenase"/>
    <property type="match status" value="1"/>
</dbReference>
<dbReference type="EMBL" id="CP070969">
    <property type="protein sequence ID" value="QSF45649.1"/>
    <property type="molecule type" value="Genomic_DNA"/>
</dbReference>
<dbReference type="RefSeq" id="WP_206103181.1">
    <property type="nucleotide sequence ID" value="NZ_CP070969.1"/>
</dbReference>
<proteinExistence type="predicted"/>
<dbReference type="Pfam" id="PF06983">
    <property type="entry name" value="3-dmu-9_3-mt"/>
    <property type="match status" value="1"/>
</dbReference>
<sequence>MIVTPTLHFYGQCEEAIGLYQKAFNLKTSYILHYSDADPRDWNVSLTPEQQAYVYHSEGYIGSQRFMLADEIGLDASKSTSLFLTVTFETADQVKQAYQVLTDGGSVIHPLRSTTYSSCMASVVDKFGFRWGLMTEQTER</sequence>
<dbReference type="InterPro" id="IPR028973">
    <property type="entry name" value="PhnB-like"/>
</dbReference>
<feature type="domain" description="PhnB-like" evidence="1">
    <location>
        <begin position="3"/>
        <end position="133"/>
    </location>
</feature>
<name>A0ABX7LF68_9BACL</name>
<dbReference type="Proteomes" id="UP000663452">
    <property type="component" value="Chromosome"/>
</dbReference>
<evidence type="ECO:0000313" key="3">
    <source>
        <dbReference type="Proteomes" id="UP000663452"/>
    </source>
</evidence>
<reference evidence="2 3" key="1">
    <citation type="submission" date="2021-02" db="EMBL/GenBank/DDBJ databases">
        <title>Paenibacillus tianjinensis sp. nov.</title>
        <authorList>
            <person name="Liu H."/>
        </authorList>
    </citation>
    <scope>NUCLEOTIDE SEQUENCE [LARGE SCALE GENOMIC DNA]</scope>
    <source>
        <strain evidence="2 3">TB2019</strain>
    </source>
</reference>
<protein>
    <submittedName>
        <fullName evidence="2">VOC family protein</fullName>
    </submittedName>
</protein>
<keyword evidence="3" id="KW-1185">Reference proteome</keyword>
<dbReference type="PANTHER" id="PTHR33990">
    <property type="entry name" value="PROTEIN YJDN-RELATED"/>
    <property type="match status" value="1"/>
</dbReference>
<organism evidence="2 3">
    <name type="scientific">Paenibacillus tianjinensis</name>
    <dbReference type="NCBI Taxonomy" id="2810347"/>
    <lineage>
        <taxon>Bacteria</taxon>
        <taxon>Bacillati</taxon>
        <taxon>Bacillota</taxon>
        <taxon>Bacilli</taxon>
        <taxon>Bacillales</taxon>
        <taxon>Paenibacillaceae</taxon>
        <taxon>Paenibacillus</taxon>
    </lineage>
</organism>
<evidence type="ECO:0000259" key="1">
    <source>
        <dbReference type="Pfam" id="PF06983"/>
    </source>
</evidence>
<accession>A0ABX7LF68</accession>